<name>A0ABQ9GJV8_9NEOP</name>
<feature type="domain" description="DDE-1" evidence="1">
    <location>
        <begin position="64"/>
        <end position="169"/>
    </location>
</feature>
<gene>
    <name evidence="2" type="ORF">PR048_025914</name>
</gene>
<evidence type="ECO:0000259" key="1">
    <source>
        <dbReference type="Pfam" id="PF03184"/>
    </source>
</evidence>
<evidence type="ECO:0000313" key="2">
    <source>
        <dbReference type="EMBL" id="KAJ8872310.1"/>
    </source>
</evidence>
<accession>A0ABQ9GJV8</accession>
<dbReference type="Proteomes" id="UP001159363">
    <property type="component" value="Chromosome 10"/>
</dbReference>
<dbReference type="Pfam" id="PF03184">
    <property type="entry name" value="DDE_1"/>
    <property type="match status" value="1"/>
</dbReference>
<proteinExistence type="predicted"/>
<evidence type="ECO:0000313" key="3">
    <source>
        <dbReference type="Proteomes" id="UP001159363"/>
    </source>
</evidence>
<organism evidence="2 3">
    <name type="scientific">Dryococelus australis</name>
    <dbReference type="NCBI Taxonomy" id="614101"/>
    <lineage>
        <taxon>Eukaryota</taxon>
        <taxon>Metazoa</taxon>
        <taxon>Ecdysozoa</taxon>
        <taxon>Arthropoda</taxon>
        <taxon>Hexapoda</taxon>
        <taxon>Insecta</taxon>
        <taxon>Pterygota</taxon>
        <taxon>Neoptera</taxon>
        <taxon>Polyneoptera</taxon>
        <taxon>Phasmatodea</taxon>
        <taxon>Verophasmatodea</taxon>
        <taxon>Anareolatae</taxon>
        <taxon>Phasmatidae</taxon>
        <taxon>Eurycanthinae</taxon>
        <taxon>Dryococelus</taxon>
    </lineage>
</organism>
<keyword evidence="3" id="KW-1185">Reference proteome</keyword>
<dbReference type="EMBL" id="JARBHB010000011">
    <property type="protein sequence ID" value="KAJ8872310.1"/>
    <property type="molecule type" value="Genomic_DNA"/>
</dbReference>
<reference evidence="2 3" key="1">
    <citation type="submission" date="2023-02" db="EMBL/GenBank/DDBJ databases">
        <title>LHISI_Scaffold_Assembly.</title>
        <authorList>
            <person name="Stuart O.P."/>
            <person name="Cleave R."/>
            <person name="Magrath M.J.L."/>
            <person name="Mikheyev A.S."/>
        </authorList>
    </citation>
    <scope>NUCLEOTIDE SEQUENCE [LARGE SCALE GENOMIC DNA]</scope>
    <source>
        <strain evidence="2">Daus_M_001</strain>
        <tissue evidence="2">Leg muscle</tissue>
    </source>
</reference>
<comment type="caution">
    <text evidence="2">The sequence shown here is derived from an EMBL/GenBank/DDBJ whole genome shotgun (WGS) entry which is preliminary data.</text>
</comment>
<protein>
    <recommendedName>
        <fullName evidence="1">DDE-1 domain-containing protein</fullName>
    </recommendedName>
</protein>
<sequence length="185" mass="21060">MLDCDVADKLNLICNVDEKVCKLSLYHKQQIFARKDVKRVHIIASEHAENITVVTLGGAIGQFVSPMILFRGKRLKPEWEENLPQGSNAVMTPEVSMTCETFSQWINHFTMYKASGDRTLVIFDGASSLLDANIVSAEDRHNMTLFCLPSNTTHELQPLDKSVLKSFESFRDNEVLTFWMNHPDR</sequence>
<dbReference type="InterPro" id="IPR004875">
    <property type="entry name" value="DDE_SF_endonuclease_dom"/>
</dbReference>